<evidence type="ECO:0000313" key="2">
    <source>
        <dbReference type="Proteomes" id="UP001275315"/>
    </source>
</evidence>
<keyword evidence="2" id="KW-1185">Reference proteome</keyword>
<proteinExistence type="predicted"/>
<accession>A0ABU5CXJ1</accession>
<sequence length="72" mass="8827">MLGLLINVAEQREMEYLIKRELEENLFDLEDERIEHIVKPAMKERYQLLFRLLQRVASPEDCMKYMLRKQTK</sequence>
<evidence type="ECO:0008006" key="3">
    <source>
        <dbReference type="Google" id="ProtNLM"/>
    </source>
</evidence>
<reference evidence="1 2" key="1">
    <citation type="submission" date="2023-10" db="EMBL/GenBank/DDBJ databases">
        <title>Virgibacillus soli CC-YMP-6 genome.</title>
        <authorList>
            <person name="Miliotis G."/>
            <person name="Sengupta P."/>
            <person name="Hameed A."/>
            <person name="Chuvochina M."/>
            <person name="Mcdonagh F."/>
            <person name="Simpson A.C."/>
            <person name="Singh N.K."/>
            <person name="Rekha P.D."/>
            <person name="Raman K."/>
            <person name="Hugenholtz P."/>
            <person name="Venkateswaran K."/>
        </authorList>
    </citation>
    <scope>NUCLEOTIDE SEQUENCE [LARGE SCALE GENOMIC DNA]</scope>
    <source>
        <strain evidence="1 2">CC-YMP-6</strain>
    </source>
</reference>
<dbReference type="RefSeq" id="WP_320380984.1">
    <property type="nucleotide sequence ID" value="NZ_JAWDIQ010000003.1"/>
</dbReference>
<comment type="caution">
    <text evidence="1">The sequence shown here is derived from an EMBL/GenBank/DDBJ whole genome shotgun (WGS) entry which is preliminary data.</text>
</comment>
<evidence type="ECO:0000313" key="1">
    <source>
        <dbReference type="EMBL" id="MDY0410123.1"/>
    </source>
</evidence>
<dbReference type="EMBL" id="JAWDIQ010000003">
    <property type="protein sequence ID" value="MDY0410123.1"/>
    <property type="molecule type" value="Genomic_DNA"/>
</dbReference>
<protein>
    <recommendedName>
        <fullName evidence="3">CARD domain-containing protein</fullName>
    </recommendedName>
</protein>
<gene>
    <name evidence="1" type="ORF">RWD45_18160</name>
</gene>
<dbReference type="Proteomes" id="UP001275315">
    <property type="component" value="Unassembled WGS sequence"/>
</dbReference>
<organism evidence="1 2">
    <name type="scientific">Paracerasibacillus soli</name>
    <dbReference type="NCBI Taxonomy" id="480284"/>
    <lineage>
        <taxon>Bacteria</taxon>
        <taxon>Bacillati</taxon>
        <taxon>Bacillota</taxon>
        <taxon>Bacilli</taxon>
        <taxon>Bacillales</taxon>
        <taxon>Bacillaceae</taxon>
        <taxon>Paracerasibacillus</taxon>
    </lineage>
</organism>
<name>A0ABU5CXJ1_9BACI</name>